<dbReference type="Proteomes" id="UP001589627">
    <property type="component" value="Unassembled WGS sequence"/>
</dbReference>
<name>A0ABV5YPB8_9ACTN</name>
<dbReference type="InterPro" id="IPR008984">
    <property type="entry name" value="SMAD_FHA_dom_sf"/>
</dbReference>
<evidence type="ECO:0000313" key="3">
    <source>
        <dbReference type="EMBL" id="MFB9835847.1"/>
    </source>
</evidence>
<sequence length="267" mass="29664">MTMAMPRPSSKVNVLPPDLASLAHGLPPARPGTLFVRGLYGGMSVEPDAGFELRFGRCEPDVHVCVGAGDTRVSRRHGRITREGSRWVLYNVGRLPIRFPRARLVVSGQREEIPAGYSPLFIVAPDQEHLLEVRVAARTPPAPGGRYEAETRPTAWDVGDREHLVLVCLAQRYLRQDPAPQPLTWAEVEDELQRLQPWKGWTWRQAAHEVRNVRLRLSAKGVRGVREEDLPPGSGNALNHNLITELLVTATLIKADLALLDEPGESQ</sequence>
<keyword evidence="1" id="KW-0597">Phosphoprotein</keyword>
<reference evidence="3 4" key="1">
    <citation type="submission" date="2024-09" db="EMBL/GenBank/DDBJ databases">
        <authorList>
            <person name="Sun Q."/>
            <person name="Mori K."/>
        </authorList>
    </citation>
    <scope>NUCLEOTIDE SEQUENCE [LARGE SCALE GENOMIC DNA]</scope>
    <source>
        <strain evidence="3 4">TBRC 0563</strain>
    </source>
</reference>
<accession>A0ABV5YPB8</accession>
<gene>
    <name evidence="3" type="ORF">ACFFNX_27065</name>
</gene>
<dbReference type="EMBL" id="JBHLZP010000231">
    <property type="protein sequence ID" value="MFB9835847.1"/>
    <property type="molecule type" value="Genomic_DNA"/>
</dbReference>
<dbReference type="RefSeq" id="WP_378208128.1">
    <property type="nucleotide sequence ID" value="NZ_JBHLZP010000231.1"/>
</dbReference>
<feature type="domain" description="FHA" evidence="2">
    <location>
        <begin position="53"/>
        <end position="104"/>
    </location>
</feature>
<dbReference type="InterPro" id="IPR000253">
    <property type="entry name" value="FHA_dom"/>
</dbReference>
<evidence type="ECO:0000256" key="1">
    <source>
        <dbReference type="ARBA" id="ARBA00022553"/>
    </source>
</evidence>
<dbReference type="SUPFAM" id="SSF49879">
    <property type="entry name" value="SMAD/FHA domain"/>
    <property type="match status" value="1"/>
</dbReference>
<protein>
    <recommendedName>
        <fullName evidence="2">FHA domain-containing protein</fullName>
    </recommendedName>
</protein>
<dbReference type="PROSITE" id="PS50006">
    <property type="entry name" value="FHA_DOMAIN"/>
    <property type="match status" value="1"/>
</dbReference>
<proteinExistence type="predicted"/>
<evidence type="ECO:0000313" key="4">
    <source>
        <dbReference type="Proteomes" id="UP001589627"/>
    </source>
</evidence>
<comment type="caution">
    <text evidence="3">The sequence shown here is derived from an EMBL/GenBank/DDBJ whole genome shotgun (WGS) entry which is preliminary data.</text>
</comment>
<keyword evidence="4" id="KW-1185">Reference proteome</keyword>
<organism evidence="3 4">
    <name type="scientific">Actinoallomurus acaciae</name>
    <dbReference type="NCBI Taxonomy" id="502577"/>
    <lineage>
        <taxon>Bacteria</taxon>
        <taxon>Bacillati</taxon>
        <taxon>Actinomycetota</taxon>
        <taxon>Actinomycetes</taxon>
        <taxon>Streptosporangiales</taxon>
        <taxon>Thermomonosporaceae</taxon>
        <taxon>Actinoallomurus</taxon>
    </lineage>
</organism>
<evidence type="ECO:0000259" key="2">
    <source>
        <dbReference type="PROSITE" id="PS50006"/>
    </source>
</evidence>